<protein>
    <submittedName>
        <fullName evidence="3">Putative amidophosphoribosyltransferase</fullName>
    </submittedName>
</protein>
<keyword evidence="3" id="KW-0808">Transferase</keyword>
<evidence type="ECO:0000256" key="1">
    <source>
        <dbReference type="ARBA" id="ARBA00008007"/>
    </source>
</evidence>
<dbReference type="EMBL" id="PTIX01000003">
    <property type="protein sequence ID" value="PPK69834.1"/>
    <property type="molecule type" value="Genomic_DNA"/>
</dbReference>
<reference evidence="3 4" key="1">
    <citation type="submission" date="2018-02" db="EMBL/GenBank/DDBJ databases">
        <title>Genomic Encyclopedia of Archaeal and Bacterial Type Strains, Phase II (KMG-II): from individual species to whole genera.</title>
        <authorList>
            <person name="Goeker M."/>
        </authorList>
    </citation>
    <scope>NUCLEOTIDE SEQUENCE [LARGE SCALE GENOMIC DNA]</scope>
    <source>
        <strain evidence="3 4">YU 961-1</strain>
    </source>
</reference>
<dbReference type="InterPro" id="IPR000836">
    <property type="entry name" value="PRTase_dom"/>
</dbReference>
<comment type="similarity">
    <text evidence="1">Belongs to the ComF/GntX family.</text>
</comment>
<organism evidence="3 4">
    <name type="scientific">Actinokineospora auranticolor</name>
    <dbReference type="NCBI Taxonomy" id="155976"/>
    <lineage>
        <taxon>Bacteria</taxon>
        <taxon>Bacillati</taxon>
        <taxon>Actinomycetota</taxon>
        <taxon>Actinomycetes</taxon>
        <taxon>Pseudonocardiales</taxon>
        <taxon>Pseudonocardiaceae</taxon>
        <taxon>Actinokineospora</taxon>
    </lineage>
</organism>
<comment type="caution">
    <text evidence="3">The sequence shown here is derived from an EMBL/GenBank/DDBJ whole genome shotgun (WGS) entry which is preliminary data.</text>
</comment>
<dbReference type="Proteomes" id="UP000239203">
    <property type="component" value="Unassembled WGS sequence"/>
</dbReference>
<proteinExistence type="inferred from homology"/>
<feature type="region of interest" description="Disordered" evidence="2">
    <location>
        <begin position="113"/>
        <end position="164"/>
    </location>
</feature>
<sequence length="290" mass="30260">MDNFSRSSPISATVVHMNPRTALDLLLPRYCAGCAHPATDWCPACGETLAGLHEVHRTATRAGPRVFALAPYAGPVRRAILAYKEKARVRLAVPLGQALARAVPRLAARLLSTRPAATPPAPSTRDPSFAADPSPRAATSPWGAPSPMPVIASGVPDHPDPNPPTPNQALWLIPAPSRDATARRRGGHHMLRVADEVSRALGERGIQARVTPALRLGWRAGDSVGLSPEARAHNLESHLSVDPTLTPPPGAPILVLDDVVTTGSTAAACGRALAGVDRPVLAVLACAATV</sequence>
<dbReference type="PANTHER" id="PTHR47505:SF1">
    <property type="entry name" value="DNA UTILIZATION PROTEIN YHGH"/>
    <property type="match status" value="1"/>
</dbReference>
<evidence type="ECO:0000313" key="4">
    <source>
        <dbReference type="Proteomes" id="UP000239203"/>
    </source>
</evidence>
<dbReference type="AlphaFoldDB" id="A0A2S6GX74"/>
<keyword evidence="3" id="KW-0328">Glycosyltransferase</keyword>
<accession>A0A2S6GX74</accession>
<name>A0A2S6GX74_9PSEU</name>
<gene>
    <name evidence="3" type="ORF">CLV40_103444</name>
</gene>
<dbReference type="GO" id="GO:0016757">
    <property type="term" value="F:glycosyltransferase activity"/>
    <property type="evidence" value="ECO:0007669"/>
    <property type="project" value="UniProtKB-KW"/>
</dbReference>
<dbReference type="SUPFAM" id="SSF53271">
    <property type="entry name" value="PRTase-like"/>
    <property type="match status" value="1"/>
</dbReference>
<dbReference type="PANTHER" id="PTHR47505">
    <property type="entry name" value="DNA UTILIZATION PROTEIN YHGH"/>
    <property type="match status" value="1"/>
</dbReference>
<keyword evidence="4" id="KW-1185">Reference proteome</keyword>
<dbReference type="InterPro" id="IPR051910">
    <property type="entry name" value="ComF/GntX_DNA_util-trans"/>
</dbReference>
<dbReference type="Gene3D" id="3.40.50.2020">
    <property type="match status" value="1"/>
</dbReference>
<evidence type="ECO:0000313" key="3">
    <source>
        <dbReference type="EMBL" id="PPK69834.1"/>
    </source>
</evidence>
<evidence type="ECO:0000256" key="2">
    <source>
        <dbReference type="SAM" id="MobiDB-lite"/>
    </source>
</evidence>
<dbReference type="InterPro" id="IPR029057">
    <property type="entry name" value="PRTase-like"/>
</dbReference>
<dbReference type="CDD" id="cd06223">
    <property type="entry name" value="PRTases_typeI"/>
    <property type="match status" value="1"/>
</dbReference>